<reference evidence="4" key="2">
    <citation type="submission" date="2019-01" db="EMBL/GenBank/DDBJ databases">
        <title>Complete genome of Halorubrum ezzemoulense strain FB21.</title>
        <authorList>
            <person name="Feng Y."/>
            <person name="Louyakis A.S."/>
            <person name="Papke R.T."/>
            <person name="Gogarten J.P."/>
        </authorList>
    </citation>
    <scope>NUCLEOTIDE SEQUENCE [LARGE SCALE GENOMIC DNA]</scope>
    <source>
        <strain evidence="4">Fb21</strain>
    </source>
</reference>
<reference evidence="3" key="1">
    <citation type="journal article" date="2019" name="Microbiol. Resour. Announc.">
        <title>Complete Genome Sequence of Halorubrum ezzemoulense Strain Fb21.</title>
        <authorList>
            <person name="Feng Y."/>
            <person name="Louyakis A.S."/>
            <person name="Makkay A.M."/>
            <person name="Guerrero R.O."/>
            <person name="Papke R.T."/>
            <person name="Gogarten J.P."/>
        </authorList>
    </citation>
    <scope>NUCLEOTIDE SEQUENCE</scope>
    <source>
        <strain evidence="3">Fb21</strain>
    </source>
</reference>
<feature type="region of interest" description="Disordered" evidence="1">
    <location>
        <begin position="1"/>
        <end position="49"/>
    </location>
</feature>
<reference evidence="2 5" key="3">
    <citation type="submission" date="2023-01" db="EMBL/GenBank/DDBJ databases">
        <title>Halorubrum ezzemoulense from Santa Pola, Spain.</title>
        <authorList>
            <person name="Feng Y."/>
            <person name="Louyakis A.S."/>
            <person name="Gogarten J.P."/>
        </authorList>
    </citation>
    <scope>NUCLEOTIDE SEQUENCE [LARGE SCALE GENOMIC DNA]</scope>
    <source>
        <strain evidence="2 5">AMM015</strain>
    </source>
</reference>
<accession>A0A481RIE3</accession>
<feature type="compositionally biased region" description="Basic and acidic residues" evidence="1">
    <location>
        <begin position="1"/>
        <end position="25"/>
    </location>
</feature>
<organism evidence="3 4">
    <name type="scientific">Halorubrum ezzemoulense</name>
    <name type="common">Halorubrum chaoviator</name>
    <dbReference type="NCBI Taxonomy" id="337243"/>
    <lineage>
        <taxon>Archaea</taxon>
        <taxon>Methanobacteriati</taxon>
        <taxon>Methanobacteriota</taxon>
        <taxon>Stenosarchaea group</taxon>
        <taxon>Halobacteria</taxon>
        <taxon>Halobacteriales</taxon>
        <taxon>Haloferacaceae</taxon>
        <taxon>Halorubrum</taxon>
    </lineage>
</organism>
<dbReference type="Proteomes" id="UP001210528">
    <property type="component" value="Unassembled WGS sequence"/>
</dbReference>
<dbReference type="KEGG" id="hezz:EO776_13650"/>
<dbReference type="EMBL" id="JAQLUK010000026">
    <property type="protein sequence ID" value="MDB2293660.1"/>
    <property type="molecule type" value="Genomic_DNA"/>
</dbReference>
<evidence type="ECO:0000313" key="2">
    <source>
        <dbReference type="EMBL" id="MDB2293660.1"/>
    </source>
</evidence>
<dbReference type="EMBL" id="CP034940">
    <property type="protein sequence ID" value="QAY20993.1"/>
    <property type="molecule type" value="Genomic_DNA"/>
</dbReference>
<sequence>MVDRLAGPERARVARRREVEQRAPDAGRLGPEDDPVALRHRGPVKPVGLEPGKRLRVAVAVAVEGGQVDAGEHLDVVAERRILQAEVG</sequence>
<dbReference type="RefSeq" id="WP_129452450.1">
    <property type="nucleotide sequence ID" value="NZ_CP034940.1"/>
</dbReference>
<evidence type="ECO:0000313" key="5">
    <source>
        <dbReference type="Proteomes" id="UP001210528"/>
    </source>
</evidence>
<dbReference type="Proteomes" id="UP000293073">
    <property type="component" value="Chromosome"/>
</dbReference>
<keyword evidence="5" id="KW-1185">Reference proteome</keyword>
<dbReference type="AlphaFoldDB" id="A0A481RIE3"/>
<evidence type="ECO:0000256" key="1">
    <source>
        <dbReference type="SAM" id="MobiDB-lite"/>
    </source>
</evidence>
<proteinExistence type="predicted"/>
<evidence type="ECO:0000313" key="4">
    <source>
        <dbReference type="Proteomes" id="UP000293073"/>
    </source>
</evidence>
<name>A0A481RIE3_HALEZ</name>
<protein>
    <submittedName>
        <fullName evidence="3">Uncharacterized protein</fullName>
    </submittedName>
</protein>
<gene>
    <name evidence="3" type="ORF">EO776_13650</name>
    <name evidence="2" type="ORF">PM085_15490</name>
</gene>
<evidence type="ECO:0000313" key="3">
    <source>
        <dbReference type="EMBL" id="QAY20993.1"/>
    </source>
</evidence>
<dbReference type="GeneID" id="301360881"/>